<comment type="caution">
    <text evidence="2">The sequence shown here is derived from an EMBL/GenBank/DDBJ whole genome shotgun (WGS) entry which is preliminary data.</text>
</comment>
<accession>A0ABR3RA98</accession>
<dbReference type="PANTHER" id="PTHR37490:SF3">
    <property type="entry name" value="DUF3431 DOMAIN CONTAINING PROTEIN"/>
    <property type="match status" value="1"/>
</dbReference>
<dbReference type="PANTHER" id="PTHR37490">
    <property type="entry name" value="EXPRESSED PROTEIN"/>
    <property type="match status" value="1"/>
</dbReference>
<keyword evidence="3" id="KW-1185">Reference proteome</keyword>
<evidence type="ECO:0000256" key="1">
    <source>
        <dbReference type="SAM" id="SignalP"/>
    </source>
</evidence>
<gene>
    <name evidence="2" type="ORF">SLS59_005340</name>
</gene>
<reference evidence="2 3" key="1">
    <citation type="submission" date="2024-02" db="EMBL/GenBank/DDBJ databases">
        <title>De novo assembly and annotation of 12 fungi associated with fruit tree decline syndrome in Ontario, Canada.</title>
        <authorList>
            <person name="Sulman M."/>
            <person name="Ellouze W."/>
            <person name="Ilyukhin E."/>
        </authorList>
    </citation>
    <scope>NUCLEOTIDE SEQUENCE [LARGE SCALE GENOMIC DNA]</scope>
    <source>
        <strain evidence="2 3">M97-236</strain>
    </source>
</reference>
<feature type="signal peptide" evidence="1">
    <location>
        <begin position="1"/>
        <end position="20"/>
    </location>
</feature>
<name>A0ABR3RA98_9PLEO</name>
<protein>
    <submittedName>
        <fullName evidence="2">Uncharacterized protein</fullName>
    </submittedName>
</protein>
<organism evidence="2 3">
    <name type="scientific">Nothophoma quercina</name>
    <dbReference type="NCBI Taxonomy" id="749835"/>
    <lineage>
        <taxon>Eukaryota</taxon>
        <taxon>Fungi</taxon>
        <taxon>Dikarya</taxon>
        <taxon>Ascomycota</taxon>
        <taxon>Pezizomycotina</taxon>
        <taxon>Dothideomycetes</taxon>
        <taxon>Pleosporomycetidae</taxon>
        <taxon>Pleosporales</taxon>
        <taxon>Pleosporineae</taxon>
        <taxon>Didymellaceae</taxon>
        <taxon>Nothophoma</taxon>
    </lineage>
</organism>
<dbReference type="Pfam" id="PF11913">
    <property type="entry name" value="DUF3431"/>
    <property type="match status" value="1"/>
</dbReference>
<evidence type="ECO:0000313" key="2">
    <source>
        <dbReference type="EMBL" id="KAL1601188.1"/>
    </source>
</evidence>
<proteinExistence type="predicted"/>
<evidence type="ECO:0000313" key="3">
    <source>
        <dbReference type="Proteomes" id="UP001521222"/>
    </source>
</evidence>
<feature type="chain" id="PRO_5046813149" evidence="1">
    <location>
        <begin position="21"/>
        <end position="409"/>
    </location>
</feature>
<dbReference type="EMBL" id="JAKIXB020000016">
    <property type="protein sequence ID" value="KAL1601188.1"/>
    <property type="molecule type" value="Genomic_DNA"/>
</dbReference>
<dbReference type="Proteomes" id="UP001521222">
    <property type="component" value="Unassembled WGS sequence"/>
</dbReference>
<dbReference type="InterPro" id="IPR021838">
    <property type="entry name" value="DUF3431"/>
</dbReference>
<keyword evidence="1" id="KW-0732">Signal</keyword>
<sequence length="409" mass="46123">MPRFSARNVIVLVNVVLLTALFLHLKHHLWDKTSGGASSLFSGLYDEDDGYEGGHVHDQEVVKGLNGIHTDDQFRSKEGKTLQVNGGATSSLVGLEGVRGKKKPRKTAVVVASQASENATWIEEAFPEWEQNIYRVDDPSAKLTVPMNKGRESMVYLTYIIDNYDTLPDNILFIHPNRYQWHNDDPDYDGLPMLRHFQLPYLEEQGYVNIRCAWSLGCPAEIKPLAEEGEHREAVHAGGDYKKAFQVLFPGTEVPREVGVSCCAQFAATKEKIKERKREEYVRYRDWLMSTDLADSISGRVLEYSWHSKSFEALCAGTHGCEALQVIIWATRNLRSKQLTFSVVFGKEPVHCPSARDCYCKVFGLCDLDCKDPGSCEGRYILPPFSSLPQGWPSVGWKGEPRKRMGSEE</sequence>